<dbReference type="Proteomes" id="UP001500063">
    <property type="component" value="Unassembled WGS sequence"/>
</dbReference>
<name>A0ABP3HL35_9ACTN</name>
<gene>
    <name evidence="1" type="ORF">GCM10010319_59290</name>
</gene>
<protein>
    <submittedName>
        <fullName evidence="1">Uncharacterized protein</fullName>
    </submittedName>
</protein>
<evidence type="ECO:0000313" key="1">
    <source>
        <dbReference type="EMBL" id="GAA0373114.1"/>
    </source>
</evidence>
<sequence length="82" mass="9973">MGRDSCLAESSATHQYWQDEIRYVIKGRGITAFEEYAVLPRRRRSTRLRRPHREAVWALYEAYERNRSDREVHDFDDTSPWR</sequence>
<accession>A0ABP3HL35</accession>
<reference evidence="2" key="1">
    <citation type="journal article" date="2019" name="Int. J. Syst. Evol. Microbiol.">
        <title>The Global Catalogue of Microorganisms (GCM) 10K type strain sequencing project: providing services to taxonomists for standard genome sequencing and annotation.</title>
        <authorList>
            <consortium name="The Broad Institute Genomics Platform"/>
            <consortium name="The Broad Institute Genome Sequencing Center for Infectious Disease"/>
            <person name="Wu L."/>
            <person name="Ma J."/>
        </authorList>
    </citation>
    <scope>NUCLEOTIDE SEQUENCE [LARGE SCALE GENOMIC DNA]</scope>
    <source>
        <strain evidence="2">JCM 4565</strain>
    </source>
</reference>
<evidence type="ECO:0000313" key="2">
    <source>
        <dbReference type="Proteomes" id="UP001500063"/>
    </source>
</evidence>
<keyword evidence="2" id="KW-1185">Reference proteome</keyword>
<dbReference type="EMBL" id="BAAABW010000028">
    <property type="protein sequence ID" value="GAA0373114.1"/>
    <property type="molecule type" value="Genomic_DNA"/>
</dbReference>
<comment type="caution">
    <text evidence="1">The sequence shown here is derived from an EMBL/GenBank/DDBJ whole genome shotgun (WGS) entry which is preliminary data.</text>
</comment>
<proteinExistence type="predicted"/>
<organism evidence="1 2">
    <name type="scientific">Streptomyces blastmyceticus</name>
    <dbReference type="NCBI Taxonomy" id="68180"/>
    <lineage>
        <taxon>Bacteria</taxon>
        <taxon>Bacillati</taxon>
        <taxon>Actinomycetota</taxon>
        <taxon>Actinomycetes</taxon>
        <taxon>Kitasatosporales</taxon>
        <taxon>Streptomycetaceae</taxon>
        <taxon>Streptomyces</taxon>
    </lineage>
</organism>
<dbReference type="RefSeq" id="WP_344122694.1">
    <property type="nucleotide sequence ID" value="NZ_BAAABW010000028.1"/>
</dbReference>